<keyword evidence="3" id="KW-0547">Nucleotide-binding</keyword>
<sequence length="231" mass="25592">CSTHLFIIVNAIQYLLSIETKGIKLGFQRTEQMLMACGNPHLNLPAIQVSGTNGKGSVCSILAKILQSANYKTGLFTSPHLINLNERIRLNGVPIPNKEIDSFIIKYKQEIEKIGATFFETITTIAFWYFNKVGVDIAIMETGLGGRLDSVSICHPILTIITPISYDHMHILGEKLVDIAFEKSGSMKKDVLCISANQNDDVKSILLVESKKKGTPLQFVDEKKIIPCNIN</sequence>
<evidence type="ECO:0000256" key="1">
    <source>
        <dbReference type="ARBA" id="ARBA00008276"/>
    </source>
</evidence>
<feature type="non-terminal residue" evidence="6">
    <location>
        <position position="1"/>
    </location>
</feature>
<accession>A0A383EBI8</accession>
<dbReference type="InterPro" id="IPR001645">
    <property type="entry name" value="Folylpolyglutamate_synth"/>
</dbReference>
<organism evidence="6">
    <name type="scientific">marine metagenome</name>
    <dbReference type="NCBI Taxonomy" id="408172"/>
    <lineage>
        <taxon>unclassified sequences</taxon>
        <taxon>metagenomes</taxon>
        <taxon>ecological metagenomes</taxon>
    </lineage>
</organism>
<name>A0A383EBI8_9ZZZZ</name>
<evidence type="ECO:0000313" key="6">
    <source>
        <dbReference type="EMBL" id="SVE54217.1"/>
    </source>
</evidence>
<gene>
    <name evidence="6" type="ORF">METZ01_LOCUS507071</name>
</gene>
<feature type="domain" description="Mur ligase central" evidence="5">
    <location>
        <begin position="49"/>
        <end position="184"/>
    </location>
</feature>
<evidence type="ECO:0000256" key="3">
    <source>
        <dbReference type="ARBA" id="ARBA00022741"/>
    </source>
</evidence>
<dbReference type="Pfam" id="PF08245">
    <property type="entry name" value="Mur_ligase_M"/>
    <property type="match status" value="1"/>
</dbReference>
<reference evidence="6" key="1">
    <citation type="submission" date="2018-05" db="EMBL/GenBank/DDBJ databases">
        <authorList>
            <person name="Lanie J.A."/>
            <person name="Ng W.-L."/>
            <person name="Kazmierczak K.M."/>
            <person name="Andrzejewski T.M."/>
            <person name="Davidsen T.M."/>
            <person name="Wayne K.J."/>
            <person name="Tettelin H."/>
            <person name="Glass J.I."/>
            <person name="Rusch D."/>
            <person name="Podicherti R."/>
            <person name="Tsui H.-C.T."/>
            <person name="Winkler M.E."/>
        </authorList>
    </citation>
    <scope>NUCLEOTIDE SEQUENCE</scope>
</reference>
<evidence type="ECO:0000259" key="5">
    <source>
        <dbReference type="Pfam" id="PF08245"/>
    </source>
</evidence>
<dbReference type="InterPro" id="IPR036565">
    <property type="entry name" value="Mur-like_cat_sf"/>
</dbReference>
<proteinExistence type="inferred from homology"/>
<feature type="non-terminal residue" evidence="6">
    <location>
        <position position="231"/>
    </location>
</feature>
<evidence type="ECO:0000256" key="4">
    <source>
        <dbReference type="ARBA" id="ARBA00022840"/>
    </source>
</evidence>
<dbReference type="InterPro" id="IPR013221">
    <property type="entry name" value="Mur_ligase_cen"/>
</dbReference>
<dbReference type="Gene3D" id="3.40.1190.10">
    <property type="entry name" value="Mur-like, catalytic domain"/>
    <property type="match status" value="1"/>
</dbReference>
<dbReference type="GO" id="GO:0004326">
    <property type="term" value="F:tetrahydrofolylpolyglutamate synthase activity"/>
    <property type="evidence" value="ECO:0007669"/>
    <property type="project" value="InterPro"/>
</dbReference>
<dbReference type="GO" id="GO:0005524">
    <property type="term" value="F:ATP binding"/>
    <property type="evidence" value="ECO:0007669"/>
    <property type="project" value="UniProtKB-KW"/>
</dbReference>
<dbReference type="SUPFAM" id="SSF53623">
    <property type="entry name" value="MurD-like peptide ligases, catalytic domain"/>
    <property type="match status" value="1"/>
</dbReference>
<dbReference type="PANTHER" id="PTHR11136:SF0">
    <property type="entry name" value="DIHYDROFOLATE SYNTHETASE-RELATED"/>
    <property type="match status" value="1"/>
</dbReference>
<dbReference type="GO" id="GO:0005737">
    <property type="term" value="C:cytoplasm"/>
    <property type="evidence" value="ECO:0007669"/>
    <property type="project" value="TreeGrafter"/>
</dbReference>
<comment type="similarity">
    <text evidence="1">Belongs to the folylpolyglutamate synthase family.</text>
</comment>
<dbReference type="AlphaFoldDB" id="A0A383EBI8"/>
<keyword evidence="2" id="KW-0436">Ligase</keyword>
<dbReference type="NCBIfam" id="TIGR01499">
    <property type="entry name" value="folC"/>
    <property type="match status" value="1"/>
</dbReference>
<dbReference type="GO" id="GO:0008841">
    <property type="term" value="F:dihydrofolate synthase activity"/>
    <property type="evidence" value="ECO:0007669"/>
    <property type="project" value="TreeGrafter"/>
</dbReference>
<keyword evidence="4" id="KW-0067">ATP-binding</keyword>
<dbReference type="PANTHER" id="PTHR11136">
    <property type="entry name" value="FOLYLPOLYGLUTAMATE SYNTHASE-RELATED"/>
    <property type="match status" value="1"/>
</dbReference>
<dbReference type="EMBL" id="UINC01224548">
    <property type="protein sequence ID" value="SVE54217.1"/>
    <property type="molecule type" value="Genomic_DNA"/>
</dbReference>
<protein>
    <recommendedName>
        <fullName evidence="5">Mur ligase central domain-containing protein</fullName>
    </recommendedName>
</protein>
<evidence type="ECO:0000256" key="2">
    <source>
        <dbReference type="ARBA" id="ARBA00022598"/>
    </source>
</evidence>